<name>Q23H35_TETTS</name>
<proteinExistence type="predicted"/>
<dbReference type="InterPro" id="IPR001841">
    <property type="entry name" value="Znf_RING"/>
</dbReference>
<dbReference type="PROSITE" id="PS50089">
    <property type="entry name" value="ZF_RING_2"/>
    <property type="match status" value="1"/>
</dbReference>
<gene>
    <name evidence="9" type="ORF">TTHERM_00877070</name>
</gene>
<organism evidence="9 10">
    <name type="scientific">Tetrahymena thermophila (strain SB210)</name>
    <dbReference type="NCBI Taxonomy" id="312017"/>
    <lineage>
        <taxon>Eukaryota</taxon>
        <taxon>Sar</taxon>
        <taxon>Alveolata</taxon>
        <taxon>Ciliophora</taxon>
        <taxon>Intramacronucleata</taxon>
        <taxon>Oligohymenophorea</taxon>
        <taxon>Hymenostomatida</taxon>
        <taxon>Tetrahymenina</taxon>
        <taxon>Tetrahymenidae</taxon>
        <taxon>Tetrahymena</taxon>
    </lineage>
</organism>
<keyword evidence="1 4" id="KW-0479">Metal-binding</keyword>
<accession>Q23H35</accession>
<feature type="domain" description="TRAF-type" evidence="7">
    <location>
        <begin position="276"/>
        <end position="322"/>
    </location>
</feature>
<dbReference type="SUPFAM" id="SSF57850">
    <property type="entry name" value="RING/U-box"/>
    <property type="match status" value="1"/>
</dbReference>
<dbReference type="HOGENOM" id="CLU_621872_0_0_1"/>
<dbReference type="Pfam" id="PF02176">
    <property type="entry name" value="zf-TRAF"/>
    <property type="match status" value="1"/>
</dbReference>
<evidence type="ECO:0000313" key="9">
    <source>
        <dbReference type="EMBL" id="EAR95812.2"/>
    </source>
</evidence>
<dbReference type="InterPro" id="IPR013010">
    <property type="entry name" value="Znf_SIAH"/>
</dbReference>
<dbReference type="STRING" id="312017.Q23H35"/>
<feature type="zinc finger region" description="TRAF-type" evidence="4">
    <location>
        <begin position="276"/>
        <end position="322"/>
    </location>
</feature>
<feature type="zinc finger region" description="TRAF-type" evidence="4">
    <location>
        <begin position="222"/>
        <end position="264"/>
    </location>
</feature>
<evidence type="ECO:0000259" key="7">
    <source>
        <dbReference type="PROSITE" id="PS50145"/>
    </source>
</evidence>
<reference evidence="10" key="1">
    <citation type="journal article" date="2006" name="PLoS Biol.">
        <title>Macronuclear genome sequence of the ciliate Tetrahymena thermophila, a model eukaryote.</title>
        <authorList>
            <person name="Eisen J.A."/>
            <person name="Coyne R.S."/>
            <person name="Wu M."/>
            <person name="Wu D."/>
            <person name="Thiagarajan M."/>
            <person name="Wortman J.R."/>
            <person name="Badger J.H."/>
            <person name="Ren Q."/>
            <person name="Amedeo P."/>
            <person name="Jones K.M."/>
            <person name="Tallon L.J."/>
            <person name="Delcher A.L."/>
            <person name="Salzberg S.L."/>
            <person name="Silva J.C."/>
            <person name="Haas B.J."/>
            <person name="Majoros W.H."/>
            <person name="Farzad M."/>
            <person name="Carlton J.M."/>
            <person name="Smith R.K. Jr."/>
            <person name="Garg J."/>
            <person name="Pearlman R.E."/>
            <person name="Karrer K.M."/>
            <person name="Sun L."/>
            <person name="Manning G."/>
            <person name="Elde N.C."/>
            <person name="Turkewitz A.P."/>
            <person name="Asai D.J."/>
            <person name="Wilkes D.E."/>
            <person name="Wang Y."/>
            <person name="Cai H."/>
            <person name="Collins K."/>
            <person name="Stewart B.A."/>
            <person name="Lee S.R."/>
            <person name="Wilamowska K."/>
            <person name="Weinberg Z."/>
            <person name="Ruzzo W.L."/>
            <person name="Wloga D."/>
            <person name="Gaertig J."/>
            <person name="Frankel J."/>
            <person name="Tsao C.-C."/>
            <person name="Gorovsky M.A."/>
            <person name="Keeling P.J."/>
            <person name="Waller R.F."/>
            <person name="Patron N.J."/>
            <person name="Cherry J.M."/>
            <person name="Stover N.A."/>
            <person name="Krieger C.J."/>
            <person name="del Toro C."/>
            <person name="Ryder H.F."/>
            <person name="Williamson S.C."/>
            <person name="Barbeau R.A."/>
            <person name="Hamilton E.P."/>
            <person name="Orias E."/>
        </authorList>
    </citation>
    <scope>NUCLEOTIDE SEQUENCE [LARGE SCALE GENOMIC DNA]</scope>
    <source>
        <strain evidence="10">SB210</strain>
    </source>
</reference>
<feature type="domain" description="TRAF-type" evidence="7">
    <location>
        <begin position="222"/>
        <end position="264"/>
    </location>
</feature>
<dbReference type="InterPro" id="IPR013083">
    <property type="entry name" value="Znf_RING/FYVE/PHD"/>
</dbReference>
<dbReference type="InParanoid" id="Q23H35"/>
<feature type="compositionally biased region" description="Polar residues" evidence="5">
    <location>
        <begin position="1"/>
        <end position="12"/>
    </location>
</feature>
<dbReference type="GeneID" id="7846534"/>
<evidence type="ECO:0000256" key="2">
    <source>
        <dbReference type="ARBA" id="ARBA00022771"/>
    </source>
</evidence>
<protein>
    <submittedName>
        <fullName evidence="9">TRAF-type zinc finger protein</fullName>
    </submittedName>
</protein>
<dbReference type="InterPro" id="IPR001293">
    <property type="entry name" value="Znf_TRAF"/>
</dbReference>
<feature type="domain" description="SIAH-type" evidence="8">
    <location>
        <begin position="198"/>
        <end position="256"/>
    </location>
</feature>
<dbReference type="AlphaFoldDB" id="Q23H35"/>
<keyword evidence="3 4" id="KW-0862">Zinc</keyword>
<dbReference type="PANTHER" id="PTHR10131">
    <property type="entry name" value="TNF RECEPTOR ASSOCIATED FACTOR"/>
    <property type="match status" value="1"/>
</dbReference>
<evidence type="ECO:0000256" key="5">
    <source>
        <dbReference type="SAM" id="MobiDB-lite"/>
    </source>
</evidence>
<dbReference type="RefSeq" id="XP_001016057.2">
    <property type="nucleotide sequence ID" value="XM_001016057.2"/>
</dbReference>
<dbReference type="Proteomes" id="UP000009168">
    <property type="component" value="Unassembled WGS sequence"/>
</dbReference>
<dbReference type="GO" id="GO:0008270">
    <property type="term" value="F:zinc ion binding"/>
    <property type="evidence" value="ECO:0007669"/>
    <property type="project" value="UniProtKB-KW"/>
</dbReference>
<evidence type="ECO:0000256" key="4">
    <source>
        <dbReference type="PROSITE-ProRule" id="PRU00207"/>
    </source>
</evidence>
<feature type="region of interest" description="Disordered" evidence="5">
    <location>
        <begin position="1"/>
        <end position="31"/>
    </location>
</feature>
<evidence type="ECO:0000259" key="6">
    <source>
        <dbReference type="PROSITE" id="PS50089"/>
    </source>
</evidence>
<dbReference type="EMBL" id="GG662702">
    <property type="protein sequence ID" value="EAR95812.2"/>
    <property type="molecule type" value="Genomic_DNA"/>
</dbReference>
<dbReference type="OrthoDB" id="287481at2759"/>
<dbReference type="PROSITE" id="PS51081">
    <property type="entry name" value="ZF_SIAH"/>
    <property type="match status" value="1"/>
</dbReference>
<sequence>MNPIRQIQNQYGSPSQPSQTQPQPQSFYQNNFSPQHQIQPQQVILQQQLNINHQRASFPPPPIIQPQNYFPLFPSLNQTPTQQQFQQQRGFVIPHREANTSIFTMAEVQERPESLEQNNLKNMQEFMNFIDTFADKDNYFCQICHNILWQPVSCNHCSKIYCRDCLSRWVDQYSTCPTCRDRFELKKVDKSITNNLSKLVFICNAQSSGCTEFINYDSLLKHQNTCLYQSLHCPNIGCDFQSIRKEMVDHEKICPHYQLKCKWCERSIKRMNEVQHDLICEMKKLGCENEGCQITLTRAEMNIHIQECPYNIQKCNLCNQEFKLKDLARHQECCDFKIEQCKGCKQSMYKKQIVQHEENCEEVELICPDCTDVIQRKNLASHDQITCLKRGQKILLEAKTQLQCENACLKKDIETLKLCVAQLYSEIQDIASDKHEKRNSMMKILRPQQ</sequence>
<dbReference type="Gene3D" id="3.30.40.10">
    <property type="entry name" value="Zinc/RING finger domain, C3HC4 (zinc finger)"/>
    <property type="match status" value="4"/>
</dbReference>
<evidence type="ECO:0000256" key="3">
    <source>
        <dbReference type="ARBA" id="ARBA00022833"/>
    </source>
</evidence>
<evidence type="ECO:0000259" key="8">
    <source>
        <dbReference type="PROSITE" id="PS51081"/>
    </source>
</evidence>
<dbReference type="SUPFAM" id="SSF49599">
    <property type="entry name" value="TRAF domain-like"/>
    <property type="match status" value="2"/>
</dbReference>
<feature type="domain" description="RING-type" evidence="6">
    <location>
        <begin position="141"/>
        <end position="180"/>
    </location>
</feature>
<keyword evidence="10" id="KW-1185">Reference proteome</keyword>
<dbReference type="PANTHER" id="PTHR10131:SF94">
    <property type="entry name" value="TNF RECEPTOR-ASSOCIATED FACTOR 4"/>
    <property type="match status" value="1"/>
</dbReference>
<feature type="compositionally biased region" description="Low complexity" evidence="5">
    <location>
        <begin position="13"/>
        <end position="26"/>
    </location>
</feature>
<dbReference type="PROSITE" id="PS50145">
    <property type="entry name" value="ZF_TRAF"/>
    <property type="match status" value="2"/>
</dbReference>
<dbReference type="KEGG" id="tet:TTHERM_00877070"/>
<keyword evidence="2 4" id="KW-0863">Zinc-finger</keyword>
<evidence type="ECO:0000313" key="10">
    <source>
        <dbReference type="Proteomes" id="UP000009168"/>
    </source>
</evidence>
<evidence type="ECO:0000256" key="1">
    <source>
        <dbReference type="ARBA" id="ARBA00022723"/>
    </source>
</evidence>